<reference evidence="5 6" key="1">
    <citation type="journal article" date="2024" name="Plant J.">
        <title>Genome sequences and population genomics reveal climatic adaptation and genomic divergence between two closely related sweetgum species.</title>
        <authorList>
            <person name="Xu W.Q."/>
            <person name="Ren C.Q."/>
            <person name="Zhang X.Y."/>
            <person name="Comes H.P."/>
            <person name="Liu X.H."/>
            <person name="Li Y.G."/>
            <person name="Kettle C.J."/>
            <person name="Jalonen R."/>
            <person name="Gaisberger H."/>
            <person name="Ma Y.Z."/>
            <person name="Qiu Y.X."/>
        </authorList>
    </citation>
    <scope>NUCLEOTIDE SEQUENCE [LARGE SCALE GENOMIC DNA]</scope>
    <source>
        <strain evidence="5">Hangzhou</strain>
    </source>
</reference>
<dbReference type="SMART" id="SM00640">
    <property type="entry name" value="Glyco_32"/>
    <property type="match status" value="1"/>
</dbReference>
<evidence type="ECO:0000256" key="3">
    <source>
        <dbReference type="ARBA" id="ARBA00023295"/>
    </source>
</evidence>
<keyword evidence="6" id="KW-1185">Reference proteome</keyword>
<evidence type="ECO:0000313" key="5">
    <source>
        <dbReference type="EMBL" id="KAK9291474.1"/>
    </source>
</evidence>
<comment type="similarity">
    <text evidence="1">Belongs to the glycosyl hydrolase 32 family.</text>
</comment>
<dbReference type="InterPro" id="IPR023296">
    <property type="entry name" value="Glyco_hydro_beta-prop_sf"/>
</dbReference>
<dbReference type="InterPro" id="IPR013148">
    <property type="entry name" value="Glyco_hydro_32_N"/>
</dbReference>
<keyword evidence="3" id="KW-0326">Glycosidase</keyword>
<evidence type="ECO:0000259" key="4">
    <source>
        <dbReference type="Pfam" id="PF00251"/>
    </source>
</evidence>
<proteinExistence type="inferred from homology"/>
<dbReference type="Pfam" id="PF00251">
    <property type="entry name" value="Glyco_hydro_32N"/>
    <property type="match status" value="1"/>
</dbReference>
<accession>A0AAP0X313</accession>
<dbReference type="GO" id="GO:0005975">
    <property type="term" value="P:carbohydrate metabolic process"/>
    <property type="evidence" value="ECO:0007669"/>
    <property type="project" value="InterPro"/>
</dbReference>
<evidence type="ECO:0000313" key="6">
    <source>
        <dbReference type="Proteomes" id="UP001415857"/>
    </source>
</evidence>
<dbReference type="AlphaFoldDB" id="A0AAP0X313"/>
<dbReference type="Gene3D" id="2.115.10.20">
    <property type="entry name" value="Glycosyl hydrolase domain, family 43"/>
    <property type="match status" value="1"/>
</dbReference>
<evidence type="ECO:0000256" key="2">
    <source>
        <dbReference type="ARBA" id="ARBA00022801"/>
    </source>
</evidence>
<dbReference type="InterPro" id="IPR001362">
    <property type="entry name" value="Glyco_hydro_32"/>
</dbReference>
<comment type="caution">
    <text evidence="5">The sequence shown here is derived from an EMBL/GenBank/DDBJ whole genome shotgun (WGS) entry which is preliminary data.</text>
</comment>
<dbReference type="InterPro" id="IPR050551">
    <property type="entry name" value="Fructan_Metab_Enzymes"/>
</dbReference>
<name>A0AAP0X313_LIQFO</name>
<protein>
    <recommendedName>
        <fullName evidence="4">Glycosyl hydrolase family 32 N-terminal domain-containing protein</fullName>
    </recommendedName>
</protein>
<dbReference type="GO" id="GO:0004553">
    <property type="term" value="F:hydrolase activity, hydrolyzing O-glycosyl compounds"/>
    <property type="evidence" value="ECO:0007669"/>
    <property type="project" value="InterPro"/>
</dbReference>
<gene>
    <name evidence="5" type="ORF">L1049_019422</name>
</gene>
<dbReference type="Proteomes" id="UP001415857">
    <property type="component" value="Unassembled WGS sequence"/>
</dbReference>
<dbReference type="EMBL" id="JBBPBK010000001">
    <property type="protein sequence ID" value="KAK9291474.1"/>
    <property type="molecule type" value="Genomic_DNA"/>
</dbReference>
<feature type="domain" description="Glycosyl hydrolase family 32 N-terminal" evidence="4">
    <location>
        <begin position="2"/>
        <end position="178"/>
    </location>
</feature>
<sequence>MGWYHLFYQYNPNFSVWGDITWGHAISMDLIHWYHLPLAMARGNSSDKDSVYIGYATHLPDGRIVMLYTGKIGKPGKSKNQKQVQNLAYPANLSDPALCDWFKYEGNPVLKPPPEIDQDDFRDPTTAWLGPDGTWQVAIGAKYHNDDDTCVFLVYQTTDFISYLLKRILHEVRGLGMWPGMLRRYPISMIESGGLDNSATSPGIKHVLKAQGIKMMRRTRMITMH</sequence>
<evidence type="ECO:0000256" key="1">
    <source>
        <dbReference type="ARBA" id="ARBA00009902"/>
    </source>
</evidence>
<organism evidence="5 6">
    <name type="scientific">Liquidambar formosana</name>
    <name type="common">Formosan gum</name>
    <dbReference type="NCBI Taxonomy" id="63359"/>
    <lineage>
        <taxon>Eukaryota</taxon>
        <taxon>Viridiplantae</taxon>
        <taxon>Streptophyta</taxon>
        <taxon>Embryophyta</taxon>
        <taxon>Tracheophyta</taxon>
        <taxon>Spermatophyta</taxon>
        <taxon>Magnoliopsida</taxon>
        <taxon>eudicotyledons</taxon>
        <taxon>Gunneridae</taxon>
        <taxon>Pentapetalae</taxon>
        <taxon>Saxifragales</taxon>
        <taxon>Altingiaceae</taxon>
        <taxon>Liquidambar</taxon>
    </lineage>
</organism>
<keyword evidence="2" id="KW-0378">Hydrolase</keyword>
<dbReference type="PANTHER" id="PTHR31953">
    <property type="entry name" value="BETA-FRUCTOFURANOSIDASE, INSOLUBLE ISOENZYME CWINV1-RELATED"/>
    <property type="match status" value="1"/>
</dbReference>
<dbReference type="SUPFAM" id="SSF75005">
    <property type="entry name" value="Arabinanase/levansucrase/invertase"/>
    <property type="match status" value="1"/>
</dbReference>